<comment type="caution">
    <text evidence="2">The sequence shown here is derived from an EMBL/GenBank/DDBJ whole genome shotgun (WGS) entry which is preliminary data.</text>
</comment>
<feature type="compositionally biased region" description="Basic and acidic residues" evidence="1">
    <location>
        <begin position="1"/>
        <end position="10"/>
    </location>
</feature>
<feature type="compositionally biased region" description="Basic and acidic residues" evidence="1">
    <location>
        <begin position="33"/>
        <end position="50"/>
    </location>
</feature>
<protein>
    <submittedName>
        <fullName evidence="2">Uncharacterized protein</fullName>
    </submittedName>
</protein>
<evidence type="ECO:0000313" key="2">
    <source>
        <dbReference type="EMBL" id="CAG7732337.1"/>
    </source>
</evidence>
<reference evidence="2" key="1">
    <citation type="submission" date="2021-06" db="EMBL/GenBank/DDBJ databases">
        <authorList>
            <person name="Hodson N. C."/>
            <person name="Mongue J. A."/>
            <person name="Jaron S. K."/>
        </authorList>
    </citation>
    <scope>NUCLEOTIDE SEQUENCE</scope>
</reference>
<keyword evidence="3" id="KW-1185">Reference proteome</keyword>
<evidence type="ECO:0000256" key="1">
    <source>
        <dbReference type="SAM" id="MobiDB-lite"/>
    </source>
</evidence>
<name>A0A8J2KA81_9HEXA</name>
<sequence length="83" mass="9065">MTGVAKESRRATATIAVATHRETHRVTVVNSDHPPRDFSRDPRSGTRDLKSPSPSASAAQDRLIRLYSVSALVRSKPALLFPV</sequence>
<accession>A0A8J2KA81</accession>
<dbReference type="AlphaFoldDB" id="A0A8J2KA81"/>
<proteinExistence type="predicted"/>
<feature type="region of interest" description="Disordered" evidence="1">
    <location>
        <begin position="1"/>
        <end position="57"/>
    </location>
</feature>
<organism evidence="2 3">
    <name type="scientific">Allacma fusca</name>
    <dbReference type="NCBI Taxonomy" id="39272"/>
    <lineage>
        <taxon>Eukaryota</taxon>
        <taxon>Metazoa</taxon>
        <taxon>Ecdysozoa</taxon>
        <taxon>Arthropoda</taxon>
        <taxon>Hexapoda</taxon>
        <taxon>Collembola</taxon>
        <taxon>Symphypleona</taxon>
        <taxon>Sminthuridae</taxon>
        <taxon>Allacma</taxon>
    </lineage>
</organism>
<dbReference type="EMBL" id="CAJVCH010229041">
    <property type="protein sequence ID" value="CAG7732337.1"/>
    <property type="molecule type" value="Genomic_DNA"/>
</dbReference>
<evidence type="ECO:0000313" key="3">
    <source>
        <dbReference type="Proteomes" id="UP000708208"/>
    </source>
</evidence>
<gene>
    <name evidence="2" type="ORF">AFUS01_LOCUS20858</name>
</gene>
<dbReference type="Proteomes" id="UP000708208">
    <property type="component" value="Unassembled WGS sequence"/>
</dbReference>